<evidence type="ECO:0000313" key="7">
    <source>
        <dbReference type="EMBL" id="OKH38984.1"/>
    </source>
</evidence>
<dbReference type="EMBL" id="MRCE01000006">
    <property type="protein sequence ID" value="OKH38984.1"/>
    <property type="molecule type" value="Genomic_DNA"/>
</dbReference>
<dbReference type="GO" id="GO:0051537">
    <property type="term" value="F:2 iron, 2 sulfur cluster binding"/>
    <property type="evidence" value="ECO:0007669"/>
    <property type="project" value="InterPro"/>
</dbReference>
<evidence type="ECO:0000259" key="6">
    <source>
        <dbReference type="PROSITE" id="PS51085"/>
    </source>
</evidence>
<dbReference type="SMART" id="SM01008">
    <property type="entry name" value="Ald_Xan_dh_C"/>
    <property type="match status" value="1"/>
</dbReference>
<dbReference type="PANTHER" id="PTHR11908">
    <property type="entry name" value="XANTHINE DEHYDROGENASE"/>
    <property type="match status" value="1"/>
</dbReference>
<keyword evidence="3" id="KW-0479">Metal-binding</keyword>
<dbReference type="Pfam" id="PF00111">
    <property type="entry name" value="Fer2"/>
    <property type="match status" value="1"/>
</dbReference>
<dbReference type="InterPro" id="IPR006058">
    <property type="entry name" value="2Fe2S_fd_BS"/>
</dbReference>
<keyword evidence="4" id="KW-0560">Oxidoreductase</keyword>
<feature type="domain" description="2Fe-2S ferredoxin-type" evidence="6">
    <location>
        <begin position="1"/>
        <end position="76"/>
    </location>
</feature>
<dbReference type="PROSITE" id="PS00197">
    <property type="entry name" value="2FE2S_FER_1"/>
    <property type="match status" value="1"/>
</dbReference>
<accession>A0A1U7INQ2</accession>
<dbReference type="GO" id="GO:0016491">
    <property type="term" value="F:oxidoreductase activity"/>
    <property type="evidence" value="ECO:0007669"/>
    <property type="project" value="UniProtKB-KW"/>
</dbReference>
<comment type="similarity">
    <text evidence="1">Belongs to the xanthine dehydrogenase family.</text>
</comment>
<organism evidence="7 8">
    <name type="scientific">[Phormidium ambiguum] IAM M-71</name>
    <dbReference type="NCBI Taxonomy" id="454136"/>
    <lineage>
        <taxon>Bacteria</taxon>
        <taxon>Bacillati</taxon>
        <taxon>Cyanobacteriota</taxon>
        <taxon>Cyanophyceae</taxon>
        <taxon>Oscillatoriophycideae</taxon>
        <taxon>Aerosakkonematales</taxon>
        <taxon>Aerosakkonemataceae</taxon>
        <taxon>Floridanema</taxon>
    </lineage>
</organism>
<reference evidence="7 8" key="1">
    <citation type="submission" date="2016-11" db="EMBL/GenBank/DDBJ databases">
        <title>Draft Genome Sequences of Nine Cyanobacterial Strains from Diverse Habitats.</title>
        <authorList>
            <person name="Zhu T."/>
            <person name="Hou S."/>
            <person name="Lu X."/>
            <person name="Hess W.R."/>
        </authorList>
    </citation>
    <scope>NUCLEOTIDE SEQUENCE [LARGE SCALE GENOMIC DNA]</scope>
    <source>
        <strain evidence="7 8">IAM M-71</strain>
    </source>
</reference>
<evidence type="ECO:0000256" key="4">
    <source>
        <dbReference type="ARBA" id="ARBA00023002"/>
    </source>
</evidence>
<evidence type="ECO:0000256" key="5">
    <source>
        <dbReference type="ARBA" id="ARBA00023004"/>
    </source>
</evidence>
<dbReference type="RefSeq" id="WP_073592846.1">
    <property type="nucleotide sequence ID" value="NZ_MRCE01000006.1"/>
</dbReference>
<evidence type="ECO:0000256" key="3">
    <source>
        <dbReference type="ARBA" id="ARBA00022723"/>
    </source>
</evidence>
<sequence length="935" mass="102432">MSLKFKINNQNYNITCPPGTSLLTLLRQQGWMGVHKVCETGDCGSCTVWINETPVHSCIYPAHRINNSQITTIEGLAKDGKLCSMQQAFIEEQGFQCGYCTPGMIMSAEKLDFSTEAELRAAMDGNLCRCTGYQAIIESIKQGKNLTNYPTTNYPLPTTQIGQNIPKQDGYEIVTGKPIYTADWTPEGTLHLKVLRSPHPHARIRKIDTSKAKKLPGVIAIFTHEDVSRIPYSTAGHAEPVPDPHDHYLLDNKVRFIGDRIAAVVAETPAIAEIACQLITVDYEILPHVIDPILAMGDKVKEMGTGDWGLGIGELTKPPIPIIHDEAESYQIHDAQHNISGEVLIEKGDLAKGFSEADLILENTYTLPAVQHTHLEPHISTSWLEEDGTLVVRSSTQVPFHCQRILAQLFNLPQDKVRVYKTNIGGGFGNKQEILTEDLCVLATLKTNRPVQWVFTRNEEFTATNSRHAMKVHLKIGVKKDGSLTAVEMNAIANTGAYGNHGTQVVFLTGTMPLGLYRCPNQKFHGLSVYTNTMPAGAFRGYGATQGFFAIECLLDEIAEKLQLDPLEFRRKNLINTEDSLLLGVEKHFKIVGSCGLDEALTKVAEVLEYQPGTPPKINGHLRQGVGFAVAMQGSGLAKIHTAKVKIALKENGRYELRTGAVDVGTGAETTLRQIAAEVLNTTFDRIDIIAGDTKETPFDAGSYASATTYITGQAVILAAQKLRELLLNNVSEIWQTLPENLELSGILIKLKISQTSKEIDLVTLAKISNPPLVAESEYAADRSTLTFAVQGVEVEVDTETGRTKILRCVQAVDIGKAINPRICEGQVIGGIVMGLGYALTEELHFDEQGKIINPNLRTYRLPLAKDVPPIEVFLIEKSDPYGPFGAKGVGEVVINCTAPAIVNAVAHATGIRLKQLPITPERLWKAIQGLHNRV</sequence>
<protein>
    <submittedName>
        <fullName evidence="7">Carbon monoxide dehydrogenase</fullName>
    </submittedName>
</protein>
<dbReference type="AlphaFoldDB" id="A0A1U7INQ2"/>
<evidence type="ECO:0000256" key="1">
    <source>
        <dbReference type="ARBA" id="ARBA00006849"/>
    </source>
</evidence>
<dbReference type="SUPFAM" id="SSF47741">
    <property type="entry name" value="CO dehydrogenase ISP C-domain like"/>
    <property type="match status" value="1"/>
</dbReference>
<dbReference type="Gene3D" id="3.90.1170.50">
    <property type="entry name" value="Aldehyde oxidase/xanthine dehydrogenase, a/b hammerhead"/>
    <property type="match status" value="1"/>
</dbReference>
<dbReference type="InterPro" id="IPR036856">
    <property type="entry name" value="Ald_Oxase/Xan_DH_a/b_sf"/>
</dbReference>
<dbReference type="Pfam" id="PF20256">
    <property type="entry name" value="MoCoBD_2"/>
    <property type="match status" value="1"/>
</dbReference>
<dbReference type="STRING" id="454136.NIES2119_07530"/>
<dbReference type="InterPro" id="IPR016208">
    <property type="entry name" value="Ald_Oxase/xanthine_DH-like"/>
</dbReference>
<gene>
    <name evidence="7" type="ORF">NIES2119_07530</name>
</gene>
<dbReference type="PROSITE" id="PS51085">
    <property type="entry name" value="2FE2S_FER_2"/>
    <property type="match status" value="1"/>
</dbReference>
<dbReference type="Gene3D" id="3.30.365.10">
    <property type="entry name" value="Aldehyde oxidase/xanthine dehydrogenase, molybdopterin binding domain"/>
    <property type="match status" value="4"/>
</dbReference>
<dbReference type="InterPro" id="IPR036884">
    <property type="entry name" value="2Fe-2S-bd_dom_sf"/>
</dbReference>
<dbReference type="PANTHER" id="PTHR11908:SF132">
    <property type="entry name" value="ALDEHYDE OXIDASE 1-RELATED"/>
    <property type="match status" value="1"/>
</dbReference>
<keyword evidence="5" id="KW-0408">Iron</keyword>
<dbReference type="Gene3D" id="3.10.20.30">
    <property type="match status" value="1"/>
</dbReference>
<keyword evidence="2" id="KW-0500">Molybdenum</keyword>
<dbReference type="InterPro" id="IPR037165">
    <property type="entry name" value="AldOxase/xan_DH_Mopterin-bd_sf"/>
</dbReference>
<dbReference type="Gene3D" id="1.10.150.120">
    <property type="entry name" value="[2Fe-2S]-binding domain"/>
    <property type="match status" value="1"/>
</dbReference>
<evidence type="ECO:0000256" key="2">
    <source>
        <dbReference type="ARBA" id="ARBA00022505"/>
    </source>
</evidence>
<name>A0A1U7INQ2_9CYAN</name>
<comment type="caution">
    <text evidence="7">The sequence shown here is derived from an EMBL/GenBank/DDBJ whole genome shotgun (WGS) entry which is preliminary data.</text>
</comment>
<proteinExistence type="inferred from homology"/>
<dbReference type="InterPro" id="IPR008274">
    <property type="entry name" value="AldOxase/xan_DH_MoCoBD1"/>
</dbReference>
<dbReference type="SUPFAM" id="SSF54665">
    <property type="entry name" value="CO dehydrogenase molybdoprotein N-domain-like"/>
    <property type="match status" value="1"/>
</dbReference>
<evidence type="ECO:0000313" key="8">
    <source>
        <dbReference type="Proteomes" id="UP000185860"/>
    </source>
</evidence>
<dbReference type="GO" id="GO:0005506">
    <property type="term" value="F:iron ion binding"/>
    <property type="evidence" value="ECO:0007669"/>
    <property type="project" value="InterPro"/>
</dbReference>
<dbReference type="Pfam" id="PF02738">
    <property type="entry name" value="MoCoBD_1"/>
    <property type="match status" value="1"/>
</dbReference>
<dbReference type="SUPFAM" id="SSF54292">
    <property type="entry name" value="2Fe-2S ferredoxin-like"/>
    <property type="match status" value="1"/>
</dbReference>
<dbReference type="OrthoDB" id="41753at2"/>
<dbReference type="InterPro" id="IPR001041">
    <property type="entry name" value="2Fe-2S_ferredoxin-type"/>
</dbReference>
<dbReference type="SUPFAM" id="SSF56003">
    <property type="entry name" value="Molybdenum cofactor-binding domain"/>
    <property type="match status" value="1"/>
</dbReference>
<dbReference type="InterPro" id="IPR012675">
    <property type="entry name" value="Beta-grasp_dom_sf"/>
</dbReference>
<dbReference type="Pfam" id="PF01315">
    <property type="entry name" value="Ald_Xan_dh_C"/>
    <property type="match status" value="1"/>
</dbReference>
<dbReference type="InterPro" id="IPR046867">
    <property type="entry name" value="AldOxase/xan_DH_MoCoBD2"/>
</dbReference>
<dbReference type="InterPro" id="IPR000674">
    <property type="entry name" value="Ald_Oxase/Xan_DH_a/b"/>
</dbReference>
<dbReference type="Pfam" id="PF01799">
    <property type="entry name" value="Fer2_2"/>
    <property type="match status" value="1"/>
</dbReference>
<dbReference type="InterPro" id="IPR036010">
    <property type="entry name" value="2Fe-2S_ferredoxin-like_sf"/>
</dbReference>
<dbReference type="Proteomes" id="UP000185860">
    <property type="component" value="Unassembled WGS sequence"/>
</dbReference>
<dbReference type="InterPro" id="IPR002888">
    <property type="entry name" value="2Fe-2S-bd"/>
</dbReference>
<dbReference type="CDD" id="cd00207">
    <property type="entry name" value="fer2"/>
    <property type="match status" value="1"/>
</dbReference>